<feature type="signal peptide" evidence="2">
    <location>
        <begin position="1"/>
        <end position="18"/>
    </location>
</feature>
<proteinExistence type="predicted"/>
<dbReference type="OrthoDB" id="6134459at2759"/>
<reference evidence="4 6" key="1">
    <citation type="journal article" date="2019" name="Sci. Rep.">
        <title>Orb-weaving spider Araneus ventricosus genome elucidates the spidroin gene catalogue.</title>
        <authorList>
            <person name="Kono N."/>
            <person name="Nakamura H."/>
            <person name="Ohtoshi R."/>
            <person name="Moran D.A.P."/>
            <person name="Shinohara A."/>
            <person name="Yoshida Y."/>
            <person name="Fujiwara M."/>
            <person name="Mori M."/>
            <person name="Tomita M."/>
            <person name="Arakawa K."/>
        </authorList>
    </citation>
    <scope>NUCLEOTIDE SEQUENCE [LARGE SCALE GENOMIC DNA]</scope>
</reference>
<keyword evidence="6" id="KW-1185">Reference proteome</keyword>
<dbReference type="PANTHER" id="PTHR45902:SF1">
    <property type="entry name" value="LATROPHILIN RECEPTOR-LIKE PROTEIN A"/>
    <property type="match status" value="1"/>
</dbReference>
<dbReference type="InterPro" id="IPR001212">
    <property type="entry name" value="Somatomedin_B_dom"/>
</dbReference>
<dbReference type="PANTHER" id="PTHR45902">
    <property type="entry name" value="LATROPHILIN RECEPTOR-LIKE PROTEIN A"/>
    <property type="match status" value="1"/>
</dbReference>
<evidence type="ECO:0000256" key="1">
    <source>
        <dbReference type="ARBA" id="ARBA00023157"/>
    </source>
</evidence>
<evidence type="ECO:0000259" key="3">
    <source>
        <dbReference type="PROSITE" id="PS50958"/>
    </source>
</evidence>
<sequence length="354" mass="39564">MKSFFIAVNMLLPLCTYAQYISYTFDRNNLEAERLQSCLQRNSCSKIANTSLEGIICHCDSECTLFGDCCIDAIRMSSNRTLPQICMNFGNISNQGIYMVNSCPTNYVGPEEIRRLCLNDDFSDIAKSAPVTDFVNRQIYLNRYCAICNEVPLIFVKAWSVSACRVENSSVANFPLSDVTYHATEKKWGYELQGRFHLCKFVFEKPTSAPAIGRSCSLDYISSCPITWNGTDYCRACQSYTAVVKDSNGIQYKNPHCAICSGATLSDIVCLSNDRRDFSSKMVIGPMDINTAFSRMGINTAFSRMGINKAFGANRPPARLCPEGQRLDRYFGICRTVVCAFQGYSIRNGKCVKG</sequence>
<feature type="domain" description="SMB" evidence="3">
    <location>
        <begin position="34"/>
        <end position="81"/>
    </location>
</feature>
<comment type="caution">
    <text evidence="4">The sequence shown here is derived from an EMBL/GenBank/DDBJ whole genome shotgun (WGS) entry which is preliminary data.</text>
</comment>
<accession>A0A4Y2UV39</accession>
<feature type="chain" id="PRO_5033458716" description="SMB domain-containing protein" evidence="2">
    <location>
        <begin position="19"/>
        <end position="354"/>
    </location>
</feature>
<keyword evidence="2" id="KW-0732">Signal</keyword>
<organism evidence="4 6">
    <name type="scientific">Araneus ventricosus</name>
    <name type="common">Orbweaver spider</name>
    <name type="synonym">Epeira ventricosa</name>
    <dbReference type="NCBI Taxonomy" id="182803"/>
    <lineage>
        <taxon>Eukaryota</taxon>
        <taxon>Metazoa</taxon>
        <taxon>Ecdysozoa</taxon>
        <taxon>Arthropoda</taxon>
        <taxon>Chelicerata</taxon>
        <taxon>Arachnida</taxon>
        <taxon>Araneae</taxon>
        <taxon>Araneomorphae</taxon>
        <taxon>Entelegynae</taxon>
        <taxon>Araneoidea</taxon>
        <taxon>Araneidae</taxon>
        <taxon>Araneus</taxon>
    </lineage>
</organism>
<name>A0A4Y2UV39_ARAVE</name>
<evidence type="ECO:0000313" key="6">
    <source>
        <dbReference type="Proteomes" id="UP000499080"/>
    </source>
</evidence>
<dbReference type="InterPro" id="IPR053231">
    <property type="entry name" value="GPCR_LN-TM7"/>
</dbReference>
<dbReference type="EMBL" id="BGPR01039934">
    <property type="protein sequence ID" value="GBO15984.1"/>
    <property type="molecule type" value="Genomic_DNA"/>
</dbReference>
<evidence type="ECO:0000313" key="5">
    <source>
        <dbReference type="EMBL" id="GBO15987.1"/>
    </source>
</evidence>
<dbReference type="EMBL" id="BGPR01039937">
    <property type="protein sequence ID" value="GBO15987.1"/>
    <property type="molecule type" value="Genomic_DNA"/>
</dbReference>
<keyword evidence="1" id="KW-1015">Disulfide bond</keyword>
<dbReference type="Proteomes" id="UP000499080">
    <property type="component" value="Unassembled WGS sequence"/>
</dbReference>
<evidence type="ECO:0000256" key="2">
    <source>
        <dbReference type="SAM" id="SignalP"/>
    </source>
</evidence>
<gene>
    <name evidence="4" type="ORF">AVEN_247409_1</name>
    <name evidence="5" type="ORF">AVEN_45670_1</name>
</gene>
<dbReference type="PROSITE" id="PS50958">
    <property type="entry name" value="SMB_2"/>
    <property type="match status" value="1"/>
</dbReference>
<evidence type="ECO:0000313" key="4">
    <source>
        <dbReference type="EMBL" id="GBO15984.1"/>
    </source>
</evidence>
<protein>
    <recommendedName>
        <fullName evidence="3">SMB domain-containing protein</fullName>
    </recommendedName>
</protein>
<dbReference type="AlphaFoldDB" id="A0A4Y2UV39"/>